<proteinExistence type="predicted"/>
<protein>
    <submittedName>
        <fullName evidence="1">Uncharacterized protein</fullName>
    </submittedName>
</protein>
<evidence type="ECO:0000313" key="2">
    <source>
        <dbReference type="Proteomes" id="UP001221757"/>
    </source>
</evidence>
<comment type="caution">
    <text evidence="1">The sequence shown here is derived from an EMBL/GenBank/DDBJ whole genome shotgun (WGS) entry which is preliminary data.</text>
</comment>
<organism evidence="1 2">
    <name type="scientific">Mycena rosella</name>
    <name type="common">Pink bonnet</name>
    <name type="synonym">Agaricus rosellus</name>
    <dbReference type="NCBI Taxonomy" id="1033263"/>
    <lineage>
        <taxon>Eukaryota</taxon>
        <taxon>Fungi</taxon>
        <taxon>Dikarya</taxon>
        <taxon>Basidiomycota</taxon>
        <taxon>Agaricomycotina</taxon>
        <taxon>Agaricomycetes</taxon>
        <taxon>Agaricomycetidae</taxon>
        <taxon>Agaricales</taxon>
        <taxon>Marasmiineae</taxon>
        <taxon>Mycenaceae</taxon>
        <taxon>Mycena</taxon>
    </lineage>
</organism>
<dbReference type="AlphaFoldDB" id="A0AAD7GGH9"/>
<evidence type="ECO:0000313" key="1">
    <source>
        <dbReference type="EMBL" id="KAJ7686997.1"/>
    </source>
</evidence>
<dbReference type="EMBL" id="JARKIE010000091">
    <property type="protein sequence ID" value="KAJ7686997.1"/>
    <property type="molecule type" value="Genomic_DNA"/>
</dbReference>
<dbReference type="Gene3D" id="3.40.50.1820">
    <property type="entry name" value="alpha/beta hydrolase"/>
    <property type="match status" value="1"/>
</dbReference>
<name>A0AAD7GGH9_MYCRO</name>
<keyword evidence="2" id="KW-1185">Reference proteome</keyword>
<dbReference type="InterPro" id="IPR029058">
    <property type="entry name" value="AB_hydrolase_fold"/>
</dbReference>
<reference evidence="1" key="1">
    <citation type="submission" date="2023-03" db="EMBL/GenBank/DDBJ databases">
        <title>Massive genome expansion in bonnet fungi (Mycena s.s.) driven by repeated elements and novel gene families across ecological guilds.</title>
        <authorList>
            <consortium name="Lawrence Berkeley National Laboratory"/>
            <person name="Harder C.B."/>
            <person name="Miyauchi S."/>
            <person name="Viragh M."/>
            <person name="Kuo A."/>
            <person name="Thoen E."/>
            <person name="Andreopoulos B."/>
            <person name="Lu D."/>
            <person name="Skrede I."/>
            <person name="Drula E."/>
            <person name="Henrissat B."/>
            <person name="Morin E."/>
            <person name="Kohler A."/>
            <person name="Barry K."/>
            <person name="LaButti K."/>
            <person name="Morin E."/>
            <person name="Salamov A."/>
            <person name="Lipzen A."/>
            <person name="Mereny Z."/>
            <person name="Hegedus B."/>
            <person name="Baldrian P."/>
            <person name="Stursova M."/>
            <person name="Weitz H."/>
            <person name="Taylor A."/>
            <person name="Grigoriev I.V."/>
            <person name="Nagy L.G."/>
            <person name="Martin F."/>
            <person name="Kauserud H."/>
        </authorList>
    </citation>
    <scope>NUCLEOTIDE SEQUENCE</scope>
    <source>
        <strain evidence="1">CBHHK067</strain>
    </source>
</reference>
<accession>A0AAD7GGH9</accession>
<gene>
    <name evidence="1" type="ORF">B0H17DRAFT_1302344</name>
</gene>
<dbReference type="Proteomes" id="UP001221757">
    <property type="component" value="Unassembled WGS sequence"/>
</dbReference>
<sequence length="225" mass="25226">MMRVDSRGEKEEERRLRNRQTVVWVRLPEPKLYIPSSLAQYVVDILDAEGIAKVIVIGTDWCVPRLAPSLGHYAHIGCAGGHGGALACAFLGVGYGPPGSAHKNAIMHPELMTQLTGYDNFAYIRFFFEPDAAVIIEKNIDSFINIIYPEVTVSGPTEFFFWRFPKMAKTGQWATTLNRSFEFVLATPMYPKSTKGYGNAIIYTQKMNPRYMNTMSDSLQAKDDG</sequence>